<dbReference type="InterPro" id="IPR050627">
    <property type="entry name" value="Nitroreductase/BluB"/>
</dbReference>
<dbReference type="InterPro" id="IPR000415">
    <property type="entry name" value="Nitroreductase-like"/>
</dbReference>
<dbReference type="PANTHER" id="PTHR23026">
    <property type="entry name" value="NADPH NITROREDUCTASE"/>
    <property type="match status" value="1"/>
</dbReference>
<dbReference type="EMBL" id="CP046171">
    <property type="protein sequence ID" value="QIS03677.1"/>
    <property type="molecule type" value="Genomic_DNA"/>
</dbReference>
<sequence>MYYGWPDERALHAALVLATRAPSVHNSQPWRFRIGARRIDLYLDPLRAQPPTGSIPRDALSSCGAALHHLRVALAAAGWSTVVRRLPNPEDPNHLASLAVVRHRPTMLELALGNAIPRRQTDRRDFGPAPIPPGSVGLVQERAMANGANVRQAVGPTRAELVEVLDAAAQCHRGGARCHRYGEPAVFGSASDHAELLVLSTGGDERLAQLRAGEALSAVLLTATNVGLASCALTDPLRAPDLRQRVRTRVLSGRGYPQAVIRIGWAPTDATTPPATPRRQMSDVLETFEAAS</sequence>
<dbReference type="PANTHER" id="PTHR23026:SF123">
    <property type="entry name" value="NAD(P)H NITROREDUCTASE RV3131-RELATED"/>
    <property type="match status" value="1"/>
</dbReference>
<name>A0A6G9XRY6_NOCBR</name>
<gene>
    <name evidence="1" type="ORF">F5X71_16320</name>
</gene>
<evidence type="ECO:0000313" key="2">
    <source>
        <dbReference type="Proteomes" id="UP000501705"/>
    </source>
</evidence>
<dbReference type="Gene3D" id="3.40.109.10">
    <property type="entry name" value="NADH Oxidase"/>
    <property type="match status" value="1"/>
</dbReference>
<dbReference type="SUPFAM" id="SSF55469">
    <property type="entry name" value="FMN-dependent nitroreductase-like"/>
    <property type="match status" value="2"/>
</dbReference>
<dbReference type="AlphaFoldDB" id="A0A6G9XRY6"/>
<organism evidence="1 2">
    <name type="scientific">Nocardia brasiliensis</name>
    <dbReference type="NCBI Taxonomy" id="37326"/>
    <lineage>
        <taxon>Bacteria</taxon>
        <taxon>Bacillati</taxon>
        <taxon>Actinomycetota</taxon>
        <taxon>Actinomycetes</taxon>
        <taxon>Mycobacteriales</taxon>
        <taxon>Nocardiaceae</taxon>
        <taxon>Nocardia</taxon>
    </lineage>
</organism>
<proteinExistence type="predicted"/>
<dbReference type="Proteomes" id="UP000501705">
    <property type="component" value="Chromosome"/>
</dbReference>
<reference evidence="1 2" key="1">
    <citation type="journal article" date="2019" name="ACS Chem. Biol.">
        <title>Identification and Mobilization of a Cryptic Antibiotic Biosynthesis Gene Locus from a Human-Pathogenic Nocardia Isolate.</title>
        <authorList>
            <person name="Herisse M."/>
            <person name="Ishida K."/>
            <person name="Porter J.L."/>
            <person name="Howden B."/>
            <person name="Hertweck C."/>
            <person name="Stinear T.P."/>
            <person name="Pidot S.J."/>
        </authorList>
    </citation>
    <scope>NUCLEOTIDE SEQUENCE [LARGE SCALE GENOMIC DNA]</scope>
    <source>
        <strain evidence="1 2">AUSMDU00024985</strain>
    </source>
</reference>
<protein>
    <submittedName>
        <fullName evidence="1">NAD(P)H nitroreductase</fullName>
    </submittedName>
</protein>
<dbReference type="GO" id="GO:0016491">
    <property type="term" value="F:oxidoreductase activity"/>
    <property type="evidence" value="ECO:0007669"/>
    <property type="project" value="InterPro"/>
</dbReference>
<evidence type="ECO:0000313" key="1">
    <source>
        <dbReference type="EMBL" id="QIS03677.1"/>
    </source>
</evidence>
<accession>A0A6G9XRY6</accession>